<evidence type="ECO:0000256" key="3">
    <source>
        <dbReference type="ARBA" id="ARBA00017941"/>
    </source>
</evidence>
<evidence type="ECO:0000259" key="8">
    <source>
        <dbReference type="Pfam" id="PF06429"/>
    </source>
</evidence>
<reference evidence="9 10" key="1">
    <citation type="submission" date="2020-12" db="EMBL/GenBank/DDBJ databases">
        <authorList>
            <person name="Ruan W."/>
            <person name="Khan S.A."/>
            <person name="Jeon C.O."/>
        </authorList>
    </citation>
    <scope>NUCLEOTIDE SEQUENCE [LARGE SCALE GENOMIC DNA]</scope>
    <source>
        <strain evidence="9 10">MA-13</strain>
    </source>
</reference>
<dbReference type="PROSITE" id="PS00588">
    <property type="entry name" value="FLAGELLA_BB_ROD"/>
    <property type="match status" value="1"/>
</dbReference>
<dbReference type="InterPro" id="IPR010930">
    <property type="entry name" value="Flg_bb/hook_C_dom"/>
</dbReference>
<sequence length="142" mass="15567">MSTYKIFDITGSGMNAQSVRMNTTASNIANANSVSSSVEQTYRGRHAVFAAELSEANKRQQSDDAVGVKVLGIVESDAPLNVEYSPNHPLADENGYIYKPNINIMEEMANMISASRSYETNVQTADAAKQMIMRTLRLGQQQ</sequence>
<dbReference type="PANTHER" id="PTHR30435">
    <property type="entry name" value="FLAGELLAR PROTEIN"/>
    <property type="match status" value="1"/>
</dbReference>
<dbReference type="InterPro" id="IPR006299">
    <property type="entry name" value="FlgC"/>
</dbReference>
<comment type="subcellular location">
    <subcellularLocation>
        <location evidence="1 6">Bacterial flagellum basal body</location>
    </subcellularLocation>
</comment>
<dbReference type="Pfam" id="PF00460">
    <property type="entry name" value="Flg_bb_rod"/>
    <property type="match status" value="1"/>
</dbReference>
<dbReference type="InterPro" id="IPR001444">
    <property type="entry name" value="Flag_bb_rod_N"/>
</dbReference>
<comment type="similarity">
    <text evidence="2">Belongs to the flagella basal body rod proteins family.</text>
</comment>
<keyword evidence="9" id="KW-0966">Cell projection</keyword>
<organism evidence="9 10">
    <name type="scientific">Rheinheimera maricola</name>
    <dbReference type="NCBI Taxonomy" id="2793282"/>
    <lineage>
        <taxon>Bacteria</taxon>
        <taxon>Pseudomonadati</taxon>
        <taxon>Pseudomonadota</taxon>
        <taxon>Gammaproteobacteria</taxon>
        <taxon>Chromatiales</taxon>
        <taxon>Chromatiaceae</taxon>
        <taxon>Rheinheimera</taxon>
    </lineage>
</organism>
<evidence type="ECO:0000256" key="2">
    <source>
        <dbReference type="ARBA" id="ARBA00009677"/>
    </source>
</evidence>
<keyword evidence="10" id="KW-1185">Reference proteome</keyword>
<dbReference type="Pfam" id="PF06429">
    <property type="entry name" value="Flg_bbr_C"/>
    <property type="match status" value="1"/>
</dbReference>
<feature type="domain" description="Flagellar basal-body/hook protein C-terminal" evidence="8">
    <location>
        <begin position="94"/>
        <end position="138"/>
    </location>
</feature>
<dbReference type="Proteomes" id="UP000663814">
    <property type="component" value="Unassembled WGS sequence"/>
</dbReference>
<feature type="domain" description="Flagellar basal body rod protein N-terminal" evidence="7">
    <location>
        <begin position="10"/>
        <end position="32"/>
    </location>
</feature>
<evidence type="ECO:0000313" key="10">
    <source>
        <dbReference type="Proteomes" id="UP000663814"/>
    </source>
</evidence>
<comment type="subunit">
    <text evidence="5 6">The basal body constitutes a major portion of the flagellar organelle and consists of four rings (L,P,S, and M) mounted on a central rod. The rod consists of about 26 subunits of FlgG in the distal portion, and FlgB, FlgC and FlgF are thought to build up the proximal portion of the rod with about 6 subunits each.</text>
</comment>
<evidence type="ECO:0000259" key="7">
    <source>
        <dbReference type="Pfam" id="PF00460"/>
    </source>
</evidence>
<accession>A0ABS7X3Q4</accession>
<dbReference type="InterPro" id="IPR019776">
    <property type="entry name" value="Flagellar_basal_body_rod_CS"/>
</dbReference>
<keyword evidence="9" id="KW-0282">Flagellum</keyword>
<gene>
    <name evidence="9" type="primary">flgC</name>
    <name evidence="9" type="ORF">I4W93_001170</name>
</gene>
<keyword evidence="4 6" id="KW-0975">Bacterial flagellum</keyword>
<comment type="caution">
    <text evidence="9">The sequence shown here is derived from an EMBL/GenBank/DDBJ whole genome shotgun (WGS) entry which is preliminary data.</text>
</comment>
<dbReference type="PANTHER" id="PTHR30435:SF29">
    <property type="entry name" value="FLAGELLAR BASAL-BODY ROD PROTEIN FLGC"/>
    <property type="match status" value="1"/>
</dbReference>
<evidence type="ECO:0000256" key="5">
    <source>
        <dbReference type="ARBA" id="ARBA00025933"/>
    </source>
</evidence>
<evidence type="ECO:0000256" key="6">
    <source>
        <dbReference type="RuleBase" id="RU362062"/>
    </source>
</evidence>
<evidence type="ECO:0000256" key="4">
    <source>
        <dbReference type="ARBA" id="ARBA00023143"/>
    </source>
</evidence>
<keyword evidence="9" id="KW-0969">Cilium</keyword>
<reference evidence="9 10" key="2">
    <citation type="submission" date="2021-08" db="EMBL/GenBank/DDBJ databases">
        <title>Rheinheimera aquimaris sp. nov., isolated from seawater of the East Sea in Korea.</title>
        <authorList>
            <person name="Kim K.H."/>
            <person name="Wenting R."/>
            <person name="Kim K.R."/>
            <person name="Jeon C.O."/>
        </authorList>
    </citation>
    <scope>NUCLEOTIDE SEQUENCE [LARGE SCALE GENOMIC DNA]</scope>
    <source>
        <strain evidence="9 10">MA-13</strain>
    </source>
</reference>
<proteinExistence type="inferred from homology"/>
<dbReference type="EMBL" id="JAERPS020000001">
    <property type="protein sequence ID" value="MBZ9610195.1"/>
    <property type="molecule type" value="Genomic_DNA"/>
</dbReference>
<evidence type="ECO:0000313" key="9">
    <source>
        <dbReference type="EMBL" id="MBZ9610195.1"/>
    </source>
</evidence>
<dbReference type="NCBIfam" id="TIGR01395">
    <property type="entry name" value="FlgC"/>
    <property type="match status" value="1"/>
</dbReference>
<protein>
    <recommendedName>
        <fullName evidence="3 6">Flagellar basal-body rod protein FlgC</fullName>
    </recommendedName>
</protein>
<name>A0ABS7X3Q4_9GAMM</name>
<dbReference type="RefSeq" id="WP_205310260.1">
    <property type="nucleotide sequence ID" value="NZ_JAERPS020000001.1"/>
</dbReference>
<evidence type="ECO:0000256" key="1">
    <source>
        <dbReference type="ARBA" id="ARBA00004117"/>
    </source>
</evidence>